<keyword evidence="2 6" id="KW-0808">Transferase</keyword>
<evidence type="ECO:0000256" key="3">
    <source>
        <dbReference type="ARBA" id="ARBA00022741"/>
    </source>
</evidence>
<evidence type="ECO:0000256" key="1">
    <source>
        <dbReference type="ARBA" id="ARBA00010688"/>
    </source>
</evidence>
<proteinExistence type="inferred from homology"/>
<dbReference type="GO" id="GO:0005524">
    <property type="term" value="F:ATP binding"/>
    <property type="evidence" value="ECO:0007669"/>
    <property type="project" value="UniProtKB-KW"/>
</dbReference>
<dbReference type="EMBL" id="SDPM01000012">
    <property type="protein sequence ID" value="RXZ85198.1"/>
    <property type="molecule type" value="Genomic_DNA"/>
</dbReference>
<dbReference type="Proteomes" id="UP000292686">
    <property type="component" value="Unassembled WGS sequence"/>
</dbReference>
<dbReference type="Gene3D" id="3.40.1190.20">
    <property type="match status" value="1"/>
</dbReference>
<dbReference type="Proteomes" id="UP000581087">
    <property type="component" value="Unassembled WGS sequence"/>
</dbReference>
<protein>
    <submittedName>
        <fullName evidence="8 9">1-phosphofructokinase</fullName>
        <ecNumber evidence="8">2.7.1.56</ecNumber>
    </submittedName>
</protein>
<gene>
    <name evidence="8" type="ORF">BJ972_002976</name>
    <name evidence="9" type="ORF">ESP50_16885</name>
</gene>
<dbReference type="InterPro" id="IPR011611">
    <property type="entry name" value="PfkB_dom"/>
</dbReference>
<dbReference type="GO" id="GO:0008662">
    <property type="term" value="F:1-phosphofructokinase activity"/>
    <property type="evidence" value="ECO:0007669"/>
    <property type="project" value="UniProtKB-EC"/>
</dbReference>
<evidence type="ECO:0000256" key="2">
    <source>
        <dbReference type="ARBA" id="ARBA00022679"/>
    </source>
</evidence>
<sequence>MIVTVTMNPSTDRTVLLENRLERGDVQRAVSTREDPGGKGVNVARALLASGVDATAILPGATDDPFLGLLAAAHVPTLTVAIDGRIRSNLTITEPGGTTTKINEPGPTLDERAQAQLVELIVATSDGADWLVLAGSLPPGVADDFYARIVRAVREGATSAPRIAVDTSGPALIAVVEAGLALDLIKPNAAELAELLGSSSEAELEAGPGAAIALAQSIPADRVRASLVTLGSVGAALVTSEGTWFAGAPRVEARSTVGAGDSSLAGFLVASTEGAAPAAALARAVASGAAAVSLPGSIVPTREQVDPSVVDVTPVGDAADLPKELS</sequence>
<dbReference type="NCBIfam" id="TIGR03168">
    <property type="entry name" value="1-PFK"/>
    <property type="match status" value="1"/>
</dbReference>
<reference evidence="8 11" key="2">
    <citation type="submission" date="2020-07" db="EMBL/GenBank/DDBJ databases">
        <title>Sequencing the genomes of 1000 actinobacteria strains.</title>
        <authorList>
            <person name="Klenk H.-P."/>
        </authorList>
    </citation>
    <scope>NUCLEOTIDE SEQUENCE [LARGE SCALE GENOMIC DNA]</scope>
    <source>
        <strain evidence="8 11">DSM 23870</strain>
    </source>
</reference>
<dbReference type="InterPro" id="IPR002173">
    <property type="entry name" value="Carboh/pur_kinase_PfkB_CS"/>
</dbReference>
<dbReference type="EMBL" id="JACCBI010000001">
    <property type="protein sequence ID" value="NYD68457.1"/>
    <property type="molecule type" value="Genomic_DNA"/>
</dbReference>
<dbReference type="PIRSF" id="PIRSF000535">
    <property type="entry name" value="1PFK/6PFK/LacC"/>
    <property type="match status" value="1"/>
</dbReference>
<dbReference type="Pfam" id="PF00294">
    <property type="entry name" value="PfkB"/>
    <property type="match status" value="1"/>
</dbReference>
<evidence type="ECO:0000313" key="8">
    <source>
        <dbReference type="EMBL" id="NYD68457.1"/>
    </source>
</evidence>
<organism evidence="9 10">
    <name type="scientific">Agromyces atrinae</name>
    <dbReference type="NCBI Taxonomy" id="592376"/>
    <lineage>
        <taxon>Bacteria</taxon>
        <taxon>Bacillati</taxon>
        <taxon>Actinomycetota</taxon>
        <taxon>Actinomycetes</taxon>
        <taxon>Micrococcales</taxon>
        <taxon>Microbacteriaceae</taxon>
        <taxon>Agromyces</taxon>
    </lineage>
</organism>
<keyword evidence="5" id="KW-0067">ATP-binding</keyword>
<comment type="similarity">
    <text evidence="1">Belongs to the carbohydrate kinase PfkB family.</text>
</comment>
<accession>A0A4Q2M0H8</accession>
<evidence type="ECO:0000256" key="4">
    <source>
        <dbReference type="ARBA" id="ARBA00022777"/>
    </source>
</evidence>
<dbReference type="EC" id="2.7.1.56" evidence="8"/>
<evidence type="ECO:0000313" key="9">
    <source>
        <dbReference type="EMBL" id="RXZ85198.1"/>
    </source>
</evidence>
<dbReference type="CDD" id="cd01164">
    <property type="entry name" value="FruK_PfkB_like"/>
    <property type="match status" value="1"/>
</dbReference>
<name>A0A4Q2M0H8_9MICO</name>
<keyword evidence="3" id="KW-0547">Nucleotide-binding</keyword>
<dbReference type="InterPro" id="IPR029056">
    <property type="entry name" value="Ribokinase-like"/>
</dbReference>
<dbReference type="AlphaFoldDB" id="A0A4Q2M0H8"/>
<dbReference type="RefSeq" id="WP_129177128.1">
    <property type="nucleotide sequence ID" value="NZ_JACCBI010000001.1"/>
</dbReference>
<evidence type="ECO:0000256" key="5">
    <source>
        <dbReference type="ARBA" id="ARBA00022840"/>
    </source>
</evidence>
<comment type="caution">
    <text evidence="9">The sequence shown here is derived from an EMBL/GenBank/DDBJ whole genome shotgun (WGS) entry which is preliminary data.</text>
</comment>
<keyword evidence="10" id="KW-1185">Reference proteome</keyword>
<dbReference type="GO" id="GO:0005829">
    <property type="term" value="C:cytosol"/>
    <property type="evidence" value="ECO:0007669"/>
    <property type="project" value="TreeGrafter"/>
</dbReference>
<dbReference type="PANTHER" id="PTHR46566:SF5">
    <property type="entry name" value="1-PHOSPHOFRUCTOKINASE"/>
    <property type="match status" value="1"/>
</dbReference>
<dbReference type="SUPFAM" id="SSF53613">
    <property type="entry name" value="Ribokinase-like"/>
    <property type="match status" value="1"/>
</dbReference>
<keyword evidence="4 9" id="KW-0418">Kinase</keyword>
<evidence type="ECO:0000256" key="6">
    <source>
        <dbReference type="PIRNR" id="PIRNR000535"/>
    </source>
</evidence>
<dbReference type="PANTHER" id="PTHR46566">
    <property type="entry name" value="1-PHOSPHOFRUCTOKINASE-RELATED"/>
    <property type="match status" value="1"/>
</dbReference>
<dbReference type="InterPro" id="IPR017583">
    <property type="entry name" value="Tagatose/fructose_Pkinase"/>
</dbReference>
<feature type="domain" description="Carbohydrate kinase PfkB" evidence="7">
    <location>
        <begin position="19"/>
        <end position="300"/>
    </location>
</feature>
<reference evidence="9 10" key="1">
    <citation type="submission" date="2019-01" db="EMBL/GenBank/DDBJ databases">
        <title>Agromyces.</title>
        <authorList>
            <person name="Li J."/>
        </authorList>
    </citation>
    <scope>NUCLEOTIDE SEQUENCE [LARGE SCALE GENOMIC DNA]</scope>
    <source>
        <strain evidence="9 10">DSM 23870</strain>
    </source>
</reference>
<dbReference type="PROSITE" id="PS00584">
    <property type="entry name" value="PFKB_KINASES_2"/>
    <property type="match status" value="1"/>
</dbReference>
<evidence type="ECO:0000313" key="10">
    <source>
        <dbReference type="Proteomes" id="UP000292686"/>
    </source>
</evidence>
<dbReference type="OrthoDB" id="9801219at2"/>
<evidence type="ECO:0000259" key="7">
    <source>
        <dbReference type="Pfam" id="PF00294"/>
    </source>
</evidence>
<evidence type="ECO:0000313" key="11">
    <source>
        <dbReference type="Proteomes" id="UP000581087"/>
    </source>
</evidence>